<dbReference type="AlphaFoldDB" id="A0A249PMQ6"/>
<keyword evidence="1" id="KW-0812">Transmembrane</keyword>
<geneLocation type="plasmid" evidence="3">
    <name>psj05684b</name>
</geneLocation>
<proteinExistence type="predicted"/>
<keyword evidence="1" id="KW-0472">Membrane</keyword>
<keyword evidence="2" id="KW-0614">Plasmid</keyword>
<feature type="transmembrane region" description="Helical" evidence="1">
    <location>
        <begin position="47"/>
        <end position="67"/>
    </location>
</feature>
<dbReference type="EMBL" id="CP023068">
    <property type="protein sequence ID" value="ASY67002.1"/>
    <property type="molecule type" value="Genomic_DNA"/>
</dbReference>
<evidence type="ECO:0000313" key="2">
    <source>
        <dbReference type="EMBL" id="ASY67002.1"/>
    </source>
</evidence>
<accession>A0A249PMQ6</accession>
<feature type="transmembrane region" description="Helical" evidence="1">
    <location>
        <begin position="12"/>
        <end position="41"/>
    </location>
</feature>
<dbReference type="Proteomes" id="UP000217211">
    <property type="component" value="Plasmid pSJ05684b"/>
</dbReference>
<dbReference type="KEGG" id="esj:SJ05684_b60200"/>
<keyword evidence="3" id="KW-1185">Reference proteome</keyword>
<name>A0A249PMQ6_9HYPH</name>
<protein>
    <submittedName>
        <fullName evidence="2">DUF378 domain-containing protein</fullName>
    </submittedName>
</protein>
<dbReference type="PANTHER" id="PTHR37304:SF1">
    <property type="entry name" value="MEMBRANE PROTEIN"/>
    <property type="match status" value="1"/>
</dbReference>
<dbReference type="eggNOG" id="COG2155">
    <property type="taxonomic scope" value="Bacteria"/>
</dbReference>
<dbReference type="InterPro" id="IPR007211">
    <property type="entry name" value="DUF378"/>
</dbReference>
<sequence>MEEKMKTVNLITLALVIVGGMNWGLLGLFGFDLVAALFGVGSAISRIVYNAVGASAAVQLVPLLSTLGGGRFTAERG</sequence>
<dbReference type="Pfam" id="PF04070">
    <property type="entry name" value="DUF378"/>
    <property type="match status" value="1"/>
</dbReference>
<gene>
    <name evidence="2" type="ORF">SJ05684_b60200</name>
</gene>
<keyword evidence="1" id="KW-1133">Transmembrane helix</keyword>
<dbReference type="PANTHER" id="PTHR37304">
    <property type="entry name" value="MEMBRANE PROTEIN-RELATED"/>
    <property type="match status" value="1"/>
</dbReference>
<evidence type="ECO:0000256" key="1">
    <source>
        <dbReference type="SAM" id="Phobius"/>
    </source>
</evidence>
<evidence type="ECO:0000313" key="3">
    <source>
        <dbReference type="Proteomes" id="UP000217211"/>
    </source>
</evidence>
<dbReference type="STRING" id="716928.GCA_000261485_03049"/>
<organism evidence="2 3">
    <name type="scientific">Sinorhizobium sojae CCBAU 05684</name>
    <dbReference type="NCBI Taxonomy" id="716928"/>
    <lineage>
        <taxon>Bacteria</taxon>
        <taxon>Pseudomonadati</taxon>
        <taxon>Pseudomonadota</taxon>
        <taxon>Alphaproteobacteria</taxon>
        <taxon>Hyphomicrobiales</taxon>
        <taxon>Rhizobiaceae</taxon>
        <taxon>Sinorhizobium/Ensifer group</taxon>
        <taxon>Sinorhizobium</taxon>
    </lineage>
</organism>
<reference evidence="2 3" key="1">
    <citation type="submission" date="2017-08" db="EMBL/GenBank/DDBJ databases">
        <title>Multipartite genome sequences of Sinorhizobium species nodulating soybeans.</title>
        <authorList>
            <person name="Tian C.F."/>
        </authorList>
    </citation>
    <scope>NUCLEOTIDE SEQUENCE [LARGE SCALE GENOMIC DNA]</scope>
    <source>
        <strain evidence="2 3">CCBAU 05684</strain>
        <plasmid evidence="3">psj05684b</plasmid>
    </source>
</reference>